<proteinExistence type="predicted"/>
<keyword evidence="1" id="KW-1133">Transmembrane helix</keyword>
<dbReference type="RefSeq" id="WP_233699027.1">
    <property type="nucleotide sequence ID" value="NZ_JAJNBZ010000039.1"/>
</dbReference>
<protein>
    <submittedName>
        <fullName evidence="2">Uncharacterized protein</fullName>
    </submittedName>
</protein>
<name>A0ABS8YTP1_9BACL</name>
<evidence type="ECO:0000313" key="2">
    <source>
        <dbReference type="EMBL" id="MCE5173004.1"/>
    </source>
</evidence>
<sequence length="82" mass="9242">MPLIFIIFGILLMALSGLEKIIIYLNFADQAGSKMDTLFILVPGYIWSITNYTFIGGSLLICIGVIAAIYRKIENKKENKFH</sequence>
<feature type="transmembrane region" description="Helical" evidence="1">
    <location>
        <begin position="44"/>
        <end position="70"/>
    </location>
</feature>
<evidence type="ECO:0000256" key="1">
    <source>
        <dbReference type="SAM" id="Phobius"/>
    </source>
</evidence>
<comment type="caution">
    <text evidence="2">The sequence shown here is derived from an EMBL/GenBank/DDBJ whole genome shotgun (WGS) entry which is preliminary data.</text>
</comment>
<gene>
    <name evidence="2" type="ORF">LQV63_27455</name>
</gene>
<reference evidence="2 3" key="1">
    <citation type="submission" date="2021-11" db="EMBL/GenBank/DDBJ databases">
        <title>Draft genome sequence of Paenibacillus profundus YoMME, a new Gram-positive bacteria with exoelectrogenic properties.</title>
        <authorList>
            <person name="Hubenova Y."/>
            <person name="Hubenova E."/>
            <person name="Manasiev Y."/>
            <person name="Peykov S."/>
            <person name="Mitov M."/>
        </authorList>
    </citation>
    <scope>NUCLEOTIDE SEQUENCE [LARGE SCALE GENOMIC DNA]</scope>
    <source>
        <strain evidence="2 3">YoMME</strain>
    </source>
</reference>
<keyword evidence="1" id="KW-0812">Transmembrane</keyword>
<accession>A0ABS8YTP1</accession>
<keyword evidence="1" id="KW-0472">Membrane</keyword>
<dbReference type="EMBL" id="JAJNBZ010000039">
    <property type="protein sequence ID" value="MCE5173004.1"/>
    <property type="molecule type" value="Genomic_DNA"/>
</dbReference>
<keyword evidence="3" id="KW-1185">Reference proteome</keyword>
<organism evidence="2 3">
    <name type="scientific">Paenibacillus profundus</name>
    <dbReference type="NCBI Taxonomy" id="1173085"/>
    <lineage>
        <taxon>Bacteria</taxon>
        <taxon>Bacillati</taxon>
        <taxon>Bacillota</taxon>
        <taxon>Bacilli</taxon>
        <taxon>Bacillales</taxon>
        <taxon>Paenibacillaceae</taxon>
        <taxon>Paenibacillus</taxon>
    </lineage>
</organism>
<dbReference type="Proteomes" id="UP001199916">
    <property type="component" value="Unassembled WGS sequence"/>
</dbReference>
<evidence type="ECO:0000313" key="3">
    <source>
        <dbReference type="Proteomes" id="UP001199916"/>
    </source>
</evidence>